<organism evidence="2 3">
    <name type="scientific">Paenibacillus turicensis</name>
    <dbReference type="NCBI Taxonomy" id="160487"/>
    <lineage>
        <taxon>Bacteria</taxon>
        <taxon>Bacillati</taxon>
        <taxon>Bacillota</taxon>
        <taxon>Bacilli</taxon>
        <taxon>Bacillales</taxon>
        <taxon>Paenibacillaceae</taxon>
        <taxon>Paenibacillus</taxon>
    </lineage>
</organism>
<dbReference type="PANTHER" id="PTHR43415">
    <property type="entry name" value="SPERMIDINE N(1)-ACETYLTRANSFERASE"/>
    <property type="match status" value="1"/>
</dbReference>
<dbReference type="Pfam" id="PF13302">
    <property type="entry name" value="Acetyltransf_3"/>
    <property type="match status" value="1"/>
</dbReference>
<evidence type="ECO:0000259" key="1">
    <source>
        <dbReference type="PROSITE" id="PS51186"/>
    </source>
</evidence>
<dbReference type="PANTHER" id="PTHR43415:SF5">
    <property type="entry name" value="ACETYLTRANSFERASE"/>
    <property type="match status" value="1"/>
</dbReference>
<dbReference type="Proteomes" id="UP001519272">
    <property type="component" value="Unassembled WGS sequence"/>
</dbReference>
<dbReference type="SUPFAM" id="SSF55729">
    <property type="entry name" value="Acyl-CoA N-acyltransferases (Nat)"/>
    <property type="match status" value="1"/>
</dbReference>
<accession>A0ABS4FQC9</accession>
<evidence type="ECO:0000313" key="3">
    <source>
        <dbReference type="Proteomes" id="UP001519272"/>
    </source>
</evidence>
<sequence>MITLKYFEASDFEQLISWSGDEAFLLQWAGVNFKYPLTKEQLEAYLEDANDMDTSSKLIYKVIDPGTNKSIGHISIGAIDRENRSGRIGKVLLGDPGSRGKGYGEQMLLAILKVGFEDLKLQRITLGVFDYNISALKCYKSVGFMEDKFIPNYIQMKDKSLNLIEMRIVEDEWKRRNVE</sequence>
<dbReference type="PROSITE" id="PS51186">
    <property type="entry name" value="GNAT"/>
    <property type="match status" value="1"/>
</dbReference>
<dbReference type="EMBL" id="JAGGKG010000005">
    <property type="protein sequence ID" value="MBP1904765.1"/>
    <property type="molecule type" value="Genomic_DNA"/>
</dbReference>
<dbReference type="InterPro" id="IPR016181">
    <property type="entry name" value="Acyl_CoA_acyltransferase"/>
</dbReference>
<dbReference type="RefSeq" id="WP_210088441.1">
    <property type="nucleotide sequence ID" value="NZ_JAGGKG010000005.1"/>
</dbReference>
<protein>
    <submittedName>
        <fullName evidence="2">RimJ/RimL family protein N-acetyltransferase</fullName>
    </submittedName>
</protein>
<proteinExistence type="predicted"/>
<dbReference type="CDD" id="cd04301">
    <property type="entry name" value="NAT_SF"/>
    <property type="match status" value="1"/>
</dbReference>
<evidence type="ECO:0000313" key="2">
    <source>
        <dbReference type="EMBL" id="MBP1904765.1"/>
    </source>
</evidence>
<dbReference type="InterPro" id="IPR000182">
    <property type="entry name" value="GNAT_dom"/>
</dbReference>
<feature type="domain" description="N-acetyltransferase" evidence="1">
    <location>
        <begin position="2"/>
        <end position="171"/>
    </location>
</feature>
<keyword evidence="3" id="KW-1185">Reference proteome</keyword>
<comment type="caution">
    <text evidence="2">The sequence shown here is derived from an EMBL/GenBank/DDBJ whole genome shotgun (WGS) entry which is preliminary data.</text>
</comment>
<gene>
    <name evidence="2" type="ORF">J2Z32_001389</name>
</gene>
<name>A0ABS4FQC9_9BACL</name>
<reference evidence="2 3" key="1">
    <citation type="submission" date="2021-03" db="EMBL/GenBank/DDBJ databases">
        <title>Genomic Encyclopedia of Type Strains, Phase IV (KMG-IV): sequencing the most valuable type-strain genomes for metagenomic binning, comparative biology and taxonomic classification.</title>
        <authorList>
            <person name="Goeker M."/>
        </authorList>
    </citation>
    <scope>NUCLEOTIDE SEQUENCE [LARGE SCALE GENOMIC DNA]</scope>
    <source>
        <strain evidence="2 3">DSM 14349</strain>
    </source>
</reference>
<dbReference type="Gene3D" id="3.40.630.30">
    <property type="match status" value="1"/>
</dbReference>